<evidence type="ECO:0000313" key="2">
    <source>
        <dbReference type="Proteomes" id="UP000255101"/>
    </source>
</evidence>
<protein>
    <submittedName>
        <fullName evidence="1">Uncharacterized protein</fullName>
    </submittedName>
</protein>
<reference evidence="1 2" key="1">
    <citation type="submission" date="2018-06" db="EMBL/GenBank/DDBJ databases">
        <authorList>
            <consortium name="Pathogen Informatics"/>
            <person name="Doyle S."/>
        </authorList>
    </citation>
    <scope>NUCLEOTIDE SEQUENCE [LARGE SCALE GENOMIC DNA]</scope>
    <source>
        <strain evidence="1 2">NCTC11460</strain>
    </source>
</reference>
<gene>
    <name evidence="1" type="ORF">NCTC11460_00074</name>
</gene>
<dbReference type="AlphaFoldDB" id="A0A379CEK5"/>
<accession>A0A379CEK5</accession>
<name>A0A379CEK5_9FIRM</name>
<evidence type="ECO:0000313" key="1">
    <source>
        <dbReference type="EMBL" id="SUB60196.1"/>
    </source>
</evidence>
<dbReference type="RefSeq" id="WP_019595751.1">
    <property type="nucleotide sequence ID" value="NZ_FOVA01000007.1"/>
</dbReference>
<dbReference type="Proteomes" id="UP000255101">
    <property type="component" value="Unassembled WGS sequence"/>
</dbReference>
<sequence length="212" mass="25086">MVNNLVKYTHGKENVITIETLSKLIGVSETDIFMNILESNMPIYKIEDEDLIKFKRDNPSFKTNLETAILLDYPMCLEIVGRFKNGNIRFWHILECFFKEEIQSSLGESNSFDYNDFYKGIEFIDRIKQDNKLEKKLIGDIKDIIERNGLGYMKSRDSITSNLGILDLEYRYFYISNILIERGYKPNKYRISEELVKRESLENQYLKDQNIL</sequence>
<proteinExistence type="predicted"/>
<organism evidence="1 2">
    <name type="scientific">Peptostreptococcus anaerobius</name>
    <dbReference type="NCBI Taxonomy" id="1261"/>
    <lineage>
        <taxon>Bacteria</taxon>
        <taxon>Bacillati</taxon>
        <taxon>Bacillota</taxon>
        <taxon>Clostridia</taxon>
        <taxon>Peptostreptococcales</taxon>
        <taxon>Peptostreptococcaceae</taxon>
        <taxon>Peptostreptococcus</taxon>
    </lineage>
</organism>
<dbReference type="EMBL" id="UGTB01000004">
    <property type="protein sequence ID" value="SUB60196.1"/>
    <property type="molecule type" value="Genomic_DNA"/>
</dbReference>